<dbReference type="Gene3D" id="2.60.120.10">
    <property type="entry name" value="Jelly Rolls"/>
    <property type="match status" value="1"/>
</dbReference>
<dbReference type="Pfam" id="PF00908">
    <property type="entry name" value="dTDP_sugar_isom"/>
    <property type="match status" value="1"/>
</dbReference>
<feature type="active site" description="Proton acceptor" evidence="5">
    <location>
        <position position="62"/>
    </location>
</feature>
<dbReference type="EC" id="5.1.3.13" evidence="3 7"/>
<evidence type="ECO:0000256" key="4">
    <source>
        <dbReference type="ARBA" id="ARBA00019595"/>
    </source>
</evidence>
<dbReference type="InterPro" id="IPR000888">
    <property type="entry name" value="RmlC-like"/>
</dbReference>
<comment type="subunit">
    <text evidence="7">Homodimer.</text>
</comment>
<reference evidence="8 9" key="1">
    <citation type="journal article" date="2018" name="Nat. Biotechnol.">
        <title>A standardized bacterial taxonomy based on genome phylogeny substantially revises the tree of life.</title>
        <authorList>
            <person name="Parks D.H."/>
            <person name="Chuvochina M."/>
            <person name="Waite D.W."/>
            <person name="Rinke C."/>
            <person name="Skarshewski A."/>
            <person name="Chaumeil P.A."/>
            <person name="Hugenholtz P."/>
        </authorList>
    </citation>
    <scope>NUCLEOTIDE SEQUENCE [LARGE SCALE GENOMIC DNA]</scope>
    <source>
        <strain evidence="8">UBA10707</strain>
    </source>
</reference>
<dbReference type="GO" id="GO:0000271">
    <property type="term" value="P:polysaccharide biosynthetic process"/>
    <property type="evidence" value="ECO:0007669"/>
    <property type="project" value="TreeGrafter"/>
</dbReference>
<keyword evidence="7" id="KW-0413">Isomerase</keyword>
<dbReference type="AlphaFoldDB" id="A0A356LFJ1"/>
<dbReference type="PANTHER" id="PTHR21047">
    <property type="entry name" value="DTDP-6-DEOXY-D-GLUCOSE-3,5 EPIMERASE"/>
    <property type="match status" value="1"/>
</dbReference>
<dbReference type="SUPFAM" id="SSF51182">
    <property type="entry name" value="RmlC-like cupins"/>
    <property type="match status" value="1"/>
</dbReference>
<dbReference type="NCBIfam" id="TIGR01221">
    <property type="entry name" value="rmlC"/>
    <property type="match status" value="1"/>
</dbReference>
<dbReference type="GO" id="GO:0008830">
    <property type="term" value="F:dTDP-4-dehydrorhamnose 3,5-epimerase activity"/>
    <property type="evidence" value="ECO:0007669"/>
    <property type="project" value="UniProtKB-UniRule"/>
</dbReference>
<dbReference type="InterPro" id="IPR014710">
    <property type="entry name" value="RmlC-like_jellyroll"/>
</dbReference>
<dbReference type="CDD" id="cd00438">
    <property type="entry name" value="cupin_RmlC"/>
    <property type="match status" value="1"/>
</dbReference>
<proteinExistence type="inferred from homology"/>
<comment type="function">
    <text evidence="2 7">Catalyzes the epimerization of the C3' and C5'positions of dTDP-6-deoxy-D-xylo-4-hexulose, forming dTDP-6-deoxy-L-lyxo-4-hexulose.</text>
</comment>
<evidence type="ECO:0000313" key="9">
    <source>
        <dbReference type="Proteomes" id="UP000264036"/>
    </source>
</evidence>
<dbReference type="GO" id="GO:0005829">
    <property type="term" value="C:cytosol"/>
    <property type="evidence" value="ECO:0007669"/>
    <property type="project" value="TreeGrafter"/>
</dbReference>
<feature type="active site" description="Proton donor" evidence="5">
    <location>
        <position position="132"/>
    </location>
</feature>
<evidence type="ECO:0000256" key="6">
    <source>
        <dbReference type="PIRSR" id="PIRSR600888-3"/>
    </source>
</evidence>
<comment type="pathway">
    <text evidence="7">Carbohydrate biosynthesis; dTDP-L-rhamnose biosynthesis.</text>
</comment>
<accession>A0A356LFJ1</accession>
<organism evidence="8 9">
    <name type="scientific">Advenella kashmirensis</name>
    <dbReference type="NCBI Taxonomy" id="310575"/>
    <lineage>
        <taxon>Bacteria</taxon>
        <taxon>Pseudomonadati</taxon>
        <taxon>Pseudomonadota</taxon>
        <taxon>Betaproteobacteria</taxon>
        <taxon>Burkholderiales</taxon>
        <taxon>Alcaligenaceae</taxon>
    </lineage>
</organism>
<sequence length="184" mass="21177">MKTERLVIPDVLLMTPQVRRDERGYFLEAYRQQVLDEALGRTLRFIQDNESQSSYGVVRGLHYQLPPYAQNKLVRVVVGRVLDVIVDLRKSSATFGQSLQIELDAVRKQSLFIPAGFAHGFAVLSERAIFTYKTDAVYAPDFERGLAFDDPQLSIDWQVPREHMILSDRDRRFPVFAGLQDLYP</sequence>
<dbReference type="GO" id="GO:0019305">
    <property type="term" value="P:dTDP-rhamnose biosynthetic process"/>
    <property type="evidence" value="ECO:0007669"/>
    <property type="project" value="UniProtKB-UniRule"/>
</dbReference>
<dbReference type="UniPathway" id="UPA00124"/>
<dbReference type="InterPro" id="IPR011051">
    <property type="entry name" value="RmlC_Cupin_sf"/>
</dbReference>
<evidence type="ECO:0000313" key="8">
    <source>
        <dbReference type="EMBL" id="HBP29756.1"/>
    </source>
</evidence>
<comment type="catalytic activity">
    <reaction evidence="1 7">
        <text>dTDP-4-dehydro-6-deoxy-alpha-D-glucose = dTDP-4-dehydro-beta-L-rhamnose</text>
        <dbReference type="Rhea" id="RHEA:16969"/>
        <dbReference type="ChEBI" id="CHEBI:57649"/>
        <dbReference type="ChEBI" id="CHEBI:62830"/>
        <dbReference type="EC" id="5.1.3.13"/>
    </reaction>
</comment>
<evidence type="ECO:0000256" key="7">
    <source>
        <dbReference type="RuleBase" id="RU364069"/>
    </source>
</evidence>
<evidence type="ECO:0000256" key="3">
    <source>
        <dbReference type="ARBA" id="ARBA00012098"/>
    </source>
</evidence>
<name>A0A356LFJ1_9BURK</name>
<dbReference type="PANTHER" id="PTHR21047:SF2">
    <property type="entry name" value="THYMIDINE DIPHOSPHO-4-KETO-RHAMNOSE 3,5-EPIMERASE"/>
    <property type="match status" value="1"/>
</dbReference>
<evidence type="ECO:0000256" key="2">
    <source>
        <dbReference type="ARBA" id="ARBA00001997"/>
    </source>
</evidence>
<gene>
    <name evidence="8" type="primary">rfbC</name>
    <name evidence="8" type="ORF">DD666_10110</name>
</gene>
<protein>
    <recommendedName>
        <fullName evidence="4 7">dTDP-4-dehydrorhamnose 3,5-epimerase</fullName>
        <ecNumber evidence="3 7">5.1.3.13</ecNumber>
    </recommendedName>
    <alternativeName>
        <fullName evidence="7">Thymidine diphospho-4-keto-rhamnose 3,5-epimerase</fullName>
    </alternativeName>
</protein>
<dbReference type="EMBL" id="DOEK01000027">
    <property type="protein sequence ID" value="HBP29756.1"/>
    <property type="molecule type" value="Genomic_DNA"/>
</dbReference>
<evidence type="ECO:0000256" key="5">
    <source>
        <dbReference type="PIRSR" id="PIRSR600888-1"/>
    </source>
</evidence>
<evidence type="ECO:0000256" key="1">
    <source>
        <dbReference type="ARBA" id="ARBA00001298"/>
    </source>
</evidence>
<comment type="similarity">
    <text evidence="7">Belongs to the dTDP-4-dehydrorhamnose 3,5-epimerase family.</text>
</comment>
<feature type="site" description="Participates in a stacking interaction with the thymidine ring of dTDP-4-oxo-6-deoxyglucose" evidence="6">
    <location>
        <position position="138"/>
    </location>
</feature>
<dbReference type="Proteomes" id="UP000264036">
    <property type="component" value="Unassembled WGS sequence"/>
</dbReference>
<comment type="caution">
    <text evidence="8">The sequence shown here is derived from an EMBL/GenBank/DDBJ whole genome shotgun (WGS) entry which is preliminary data.</text>
</comment>